<proteinExistence type="predicted"/>
<accession>A0A0F7LU52</accession>
<evidence type="ECO:0000256" key="1">
    <source>
        <dbReference type="SAM" id="Phobius"/>
    </source>
</evidence>
<dbReference type="Proteomes" id="UP000034866">
    <property type="component" value="Chromosome"/>
</dbReference>
<organism evidence="2 3">
    <name type="scientific">Photorhabdus thracensis</name>
    <dbReference type="NCBI Taxonomy" id="230089"/>
    <lineage>
        <taxon>Bacteria</taxon>
        <taxon>Pseudomonadati</taxon>
        <taxon>Pseudomonadota</taxon>
        <taxon>Gammaproteobacteria</taxon>
        <taxon>Enterobacterales</taxon>
        <taxon>Morganellaceae</taxon>
        <taxon>Photorhabdus</taxon>
    </lineage>
</organism>
<dbReference type="PATRIC" id="fig|230089.6.peg.4737"/>
<reference evidence="2 3" key="1">
    <citation type="journal article" date="2015" name="J. Biotechnol.">
        <title>Complete genome sequence of Photorhabdus temperata subsp. thracensis 39-8(T), an entomopathogenic bacterium for the improved commercial bioinsecticide.</title>
        <authorList>
            <person name="Kwak Y."/>
            <person name="Shin J.H."/>
        </authorList>
    </citation>
    <scope>NUCLEOTIDE SEQUENCE [LARGE SCALE GENOMIC DNA]</scope>
    <source>
        <strain evidence="2 3">DSM 15199</strain>
    </source>
</reference>
<reference evidence="3" key="2">
    <citation type="submission" date="2015-03" db="EMBL/GenBank/DDBJ databases">
        <title>Genome sequence of Azospirillum thiophilum strain DSM 21654T.</title>
        <authorList>
            <person name="Kwak Y."/>
            <person name="Shin J.-H."/>
        </authorList>
    </citation>
    <scope>NUCLEOTIDE SEQUENCE [LARGE SCALE GENOMIC DNA]</scope>
    <source>
        <strain evidence="3">DSM 15199</strain>
    </source>
</reference>
<keyword evidence="1" id="KW-0812">Transmembrane</keyword>
<dbReference type="RefSeq" id="WP_046976425.1">
    <property type="nucleotide sequence ID" value="NZ_CP011104.1"/>
</dbReference>
<keyword evidence="1" id="KW-1133">Transmembrane helix</keyword>
<keyword evidence="3" id="KW-1185">Reference proteome</keyword>
<dbReference type="EMBL" id="CP011104">
    <property type="protein sequence ID" value="AKH65463.1"/>
    <property type="molecule type" value="Genomic_DNA"/>
</dbReference>
<keyword evidence="1" id="KW-0472">Membrane</keyword>
<gene>
    <name evidence="2" type="ORF">VY86_20985</name>
</gene>
<protein>
    <submittedName>
        <fullName evidence="2">Uncharacterized protein</fullName>
    </submittedName>
</protein>
<dbReference type="AlphaFoldDB" id="A0A0F7LU52"/>
<evidence type="ECO:0000313" key="2">
    <source>
        <dbReference type="EMBL" id="AKH65463.1"/>
    </source>
</evidence>
<dbReference type="KEGG" id="ptt:VY86_20985"/>
<name>A0A0F7LU52_9GAMM</name>
<sequence length="69" mass="8053">MRDHQLILTLNPDCFANQGEMYQFSLVVTRLLTVFISMGAFLMMKVIDGQTGEVLWDFQEMMFGLRPYI</sequence>
<evidence type="ECO:0000313" key="3">
    <source>
        <dbReference type="Proteomes" id="UP000034866"/>
    </source>
</evidence>
<feature type="transmembrane region" description="Helical" evidence="1">
    <location>
        <begin position="21"/>
        <end position="42"/>
    </location>
</feature>